<organism evidence="6 7">
    <name type="scientific">Paxillus involutus ATCC 200175</name>
    <dbReference type="NCBI Taxonomy" id="664439"/>
    <lineage>
        <taxon>Eukaryota</taxon>
        <taxon>Fungi</taxon>
        <taxon>Dikarya</taxon>
        <taxon>Basidiomycota</taxon>
        <taxon>Agaricomycotina</taxon>
        <taxon>Agaricomycetes</taxon>
        <taxon>Agaricomycetidae</taxon>
        <taxon>Boletales</taxon>
        <taxon>Paxilineae</taxon>
        <taxon>Paxillaceae</taxon>
        <taxon>Paxillus</taxon>
    </lineage>
</organism>
<feature type="domain" description="Aminotransferase class I/classII large" evidence="5">
    <location>
        <begin position="38"/>
        <end position="297"/>
    </location>
</feature>
<dbReference type="Proteomes" id="UP000053647">
    <property type="component" value="Unassembled WGS sequence"/>
</dbReference>
<evidence type="ECO:0000259" key="5">
    <source>
        <dbReference type="Pfam" id="PF00155"/>
    </source>
</evidence>
<dbReference type="GO" id="GO:0016740">
    <property type="term" value="F:transferase activity"/>
    <property type="evidence" value="ECO:0007669"/>
    <property type="project" value="UniProtKB-KW"/>
</dbReference>
<dbReference type="Pfam" id="PF00155">
    <property type="entry name" value="Aminotran_1_2"/>
    <property type="match status" value="1"/>
</dbReference>
<dbReference type="AlphaFoldDB" id="A0A0C9TI69"/>
<keyword evidence="4" id="KW-0663">Pyridoxal phosphate</keyword>
<sequence>MSQDSSLHDILEQLARQEQADLTTVGLDESLPSSAGDLFSNDYLSLATDTVLRERFRRQALAAPLLFSATSSHLSTGNSKGYNALERRLQRFFGYPAALLFHPGYNASATFFASVPQEGDVIIYDELTHISCRERFRTSASRRVVTYRFAHNSVTSLKECIRNVLHKHPRITQGNSTVFVYLESLYGMEGDFCPLVEMVQLIEKLIHAGRSHIVVDEAHTSAICGPNGSGYVSLLELNDRVHTVVHTFGQAWGFHGGVILSSAKVRECLINSAEHTIFSPMLPYTDINGLQSRLDIISGDRGEEVSLSLLWLIPSSSSVFCIPFSPQKIPDKLRQRLNEVSRYAHKQLLSALKHIPEGILSVEHLSLETGARRDIGLYSPIIPIYTPLAVDLSDYLLTKGYGASAITYPVVKKPMVRMSVHISNKEADIDSFIEAVVEWATKQAQDGVRSVGRSESNYVEKARL</sequence>
<dbReference type="InterPro" id="IPR004839">
    <property type="entry name" value="Aminotransferase_I/II_large"/>
</dbReference>
<comment type="similarity">
    <text evidence="2">Belongs to the class-II pyridoxal-phosphate-dependent aminotransferase family. BioF subfamily.</text>
</comment>
<dbReference type="InterPro" id="IPR015422">
    <property type="entry name" value="PyrdxlP-dep_Trfase_small"/>
</dbReference>
<dbReference type="HOGENOM" id="CLU_015846_3_0_1"/>
<proteinExistence type="inferred from homology"/>
<dbReference type="OrthoDB" id="2649897at2759"/>
<dbReference type="PANTHER" id="PTHR13693">
    <property type="entry name" value="CLASS II AMINOTRANSFERASE/8-AMINO-7-OXONONANOATE SYNTHASE"/>
    <property type="match status" value="1"/>
</dbReference>
<keyword evidence="3" id="KW-0808">Transferase</keyword>
<dbReference type="PANTHER" id="PTHR13693:SF77">
    <property type="entry name" value="8-AMINO-7-OXONONANOATE SYNTHASE"/>
    <property type="match status" value="1"/>
</dbReference>
<dbReference type="Gene3D" id="3.90.1150.10">
    <property type="entry name" value="Aspartate Aminotransferase, domain 1"/>
    <property type="match status" value="2"/>
</dbReference>
<dbReference type="GO" id="GO:0030170">
    <property type="term" value="F:pyridoxal phosphate binding"/>
    <property type="evidence" value="ECO:0007669"/>
    <property type="project" value="InterPro"/>
</dbReference>
<dbReference type="InterPro" id="IPR015421">
    <property type="entry name" value="PyrdxlP-dep_Trfase_major"/>
</dbReference>
<evidence type="ECO:0000256" key="1">
    <source>
        <dbReference type="ARBA" id="ARBA00001933"/>
    </source>
</evidence>
<dbReference type="Gene3D" id="3.40.640.10">
    <property type="entry name" value="Type I PLP-dependent aspartate aminotransferase-like (Major domain)"/>
    <property type="match status" value="1"/>
</dbReference>
<evidence type="ECO:0000313" key="7">
    <source>
        <dbReference type="Proteomes" id="UP000053647"/>
    </source>
</evidence>
<comment type="cofactor">
    <cofactor evidence="1">
        <name>pyridoxal 5'-phosphate</name>
        <dbReference type="ChEBI" id="CHEBI:597326"/>
    </cofactor>
</comment>
<reference evidence="7" key="2">
    <citation type="submission" date="2015-01" db="EMBL/GenBank/DDBJ databases">
        <title>Evolutionary Origins and Diversification of the Mycorrhizal Mutualists.</title>
        <authorList>
            <consortium name="DOE Joint Genome Institute"/>
            <consortium name="Mycorrhizal Genomics Consortium"/>
            <person name="Kohler A."/>
            <person name="Kuo A."/>
            <person name="Nagy L.G."/>
            <person name="Floudas D."/>
            <person name="Copeland A."/>
            <person name="Barry K.W."/>
            <person name="Cichocki N."/>
            <person name="Veneault-Fourrey C."/>
            <person name="LaButti K."/>
            <person name="Lindquist E.A."/>
            <person name="Lipzen A."/>
            <person name="Lundell T."/>
            <person name="Morin E."/>
            <person name="Murat C."/>
            <person name="Riley R."/>
            <person name="Ohm R."/>
            <person name="Sun H."/>
            <person name="Tunlid A."/>
            <person name="Henrissat B."/>
            <person name="Grigoriev I.V."/>
            <person name="Hibbett D.S."/>
            <person name="Martin F."/>
        </authorList>
    </citation>
    <scope>NUCLEOTIDE SEQUENCE [LARGE SCALE GENOMIC DNA]</scope>
    <source>
        <strain evidence="7">ATCC 200175</strain>
    </source>
</reference>
<accession>A0A0C9TI69</accession>
<protein>
    <recommendedName>
        <fullName evidence="5">Aminotransferase class I/classII large domain-containing protein</fullName>
    </recommendedName>
</protein>
<dbReference type="GO" id="GO:0009102">
    <property type="term" value="P:biotin biosynthetic process"/>
    <property type="evidence" value="ECO:0007669"/>
    <property type="project" value="TreeGrafter"/>
</dbReference>
<evidence type="ECO:0000256" key="3">
    <source>
        <dbReference type="ARBA" id="ARBA00022679"/>
    </source>
</evidence>
<dbReference type="InterPro" id="IPR015424">
    <property type="entry name" value="PyrdxlP-dep_Trfase"/>
</dbReference>
<evidence type="ECO:0000256" key="2">
    <source>
        <dbReference type="ARBA" id="ARBA00010008"/>
    </source>
</evidence>
<gene>
    <name evidence="6" type="ORF">PAXINDRAFT_11949</name>
</gene>
<dbReference type="EMBL" id="KN819337">
    <property type="protein sequence ID" value="KIJ15405.1"/>
    <property type="molecule type" value="Genomic_DNA"/>
</dbReference>
<evidence type="ECO:0000313" key="6">
    <source>
        <dbReference type="EMBL" id="KIJ15405.1"/>
    </source>
</evidence>
<dbReference type="SUPFAM" id="SSF53383">
    <property type="entry name" value="PLP-dependent transferases"/>
    <property type="match status" value="1"/>
</dbReference>
<name>A0A0C9TI69_PAXIN</name>
<dbReference type="InterPro" id="IPR050087">
    <property type="entry name" value="AON_synthase_class-II"/>
</dbReference>
<evidence type="ECO:0000256" key="4">
    <source>
        <dbReference type="ARBA" id="ARBA00022898"/>
    </source>
</evidence>
<reference evidence="6 7" key="1">
    <citation type="submission" date="2014-06" db="EMBL/GenBank/DDBJ databases">
        <authorList>
            <consortium name="DOE Joint Genome Institute"/>
            <person name="Kuo A."/>
            <person name="Kohler A."/>
            <person name="Nagy L.G."/>
            <person name="Floudas D."/>
            <person name="Copeland A."/>
            <person name="Barry K.W."/>
            <person name="Cichocki N."/>
            <person name="Veneault-Fourrey C."/>
            <person name="LaButti K."/>
            <person name="Lindquist E.A."/>
            <person name="Lipzen A."/>
            <person name="Lundell T."/>
            <person name="Morin E."/>
            <person name="Murat C."/>
            <person name="Sun H."/>
            <person name="Tunlid A."/>
            <person name="Henrissat B."/>
            <person name="Grigoriev I.V."/>
            <person name="Hibbett D.S."/>
            <person name="Martin F."/>
            <person name="Nordberg H.P."/>
            <person name="Cantor M.N."/>
            <person name="Hua S.X."/>
        </authorList>
    </citation>
    <scope>NUCLEOTIDE SEQUENCE [LARGE SCALE GENOMIC DNA]</scope>
    <source>
        <strain evidence="6 7">ATCC 200175</strain>
    </source>
</reference>
<keyword evidence="7" id="KW-1185">Reference proteome</keyword>